<dbReference type="PANTHER" id="PTHR43617:SF20">
    <property type="entry name" value="N-ALPHA-ACETYLTRANSFERASE RIMI"/>
    <property type="match status" value="1"/>
</dbReference>
<dbReference type="PANTHER" id="PTHR43617">
    <property type="entry name" value="L-AMINO ACID N-ACETYLTRANSFERASE"/>
    <property type="match status" value="1"/>
</dbReference>
<proteinExistence type="predicted"/>
<feature type="domain" description="N-acetyltransferase" evidence="1">
    <location>
        <begin position="1"/>
        <end position="166"/>
    </location>
</feature>
<dbReference type="Gene3D" id="3.40.630.30">
    <property type="match status" value="1"/>
</dbReference>
<keyword evidence="3" id="KW-1185">Reference proteome</keyword>
<dbReference type="Pfam" id="PF00583">
    <property type="entry name" value="Acetyltransf_1"/>
    <property type="match status" value="1"/>
</dbReference>
<evidence type="ECO:0000313" key="3">
    <source>
        <dbReference type="Proteomes" id="UP000826709"/>
    </source>
</evidence>
<gene>
    <name evidence="2" type="ORF">E2N92_08535</name>
</gene>
<reference evidence="2" key="2">
    <citation type="submission" date="2019-03" db="EMBL/GenBank/DDBJ databases">
        <authorList>
            <person name="Chen S.-C."/>
            <person name="Wu S.-Y."/>
            <person name="Lai M.-C."/>
        </authorList>
    </citation>
    <scope>NUCLEOTIDE SEQUENCE</scope>
    <source>
        <strain evidence="2">ML15</strain>
    </source>
</reference>
<dbReference type="KEGG" id="mfk:E2N92_08535"/>
<organism evidence="2 3">
    <name type="scientific">Methanofollis formosanus</name>
    <dbReference type="NCBI Taxonomy" id="299308"/>
    <lineage>
        <taxon>Archaea</taxon>
        <taxon>Methanobacteriati</taxon>
        <taxon>Methanobacteriota</taxon>
        <taxon>Stenosarchaea group</taxon>
        <taxon>Methanomicrobia</taxon>
        <taxon>Methanomicrobiales</taxon>
        <taxon>Methanomicrobiaceae</taxon>
        <taxon>Methanofollis</taxon>
    </lineage>
</organism>
<protein>
    <submittedName>
        <fullName evidence="2">GNAT family N-acetyltransferase</fullName>
    </submittedName>
</protein>
<dbReference type="OrthoDB" id="110201at2157"/>
<evidence type="ECO:0000259" key="1">
    <source>
        <dbReference type="PROSITE" id="PS51186"/>
    </source>
</evidence>
<dbReference type="PROSITE" id="PS51186">
    <property type="entry name" value="GNAT"/>
    <property type="match status" value="1"/>
</dbReference>
<dbReference type="GO" id="GO:0016747">
    <property type="term" value="F:acyltransferase activity, transferring groups other than amino-acyl groups"/>
    <property type="evidence" value="ECO:0007669"/>
    <property type="project" value="InterPro"/>
</dbReference>
<dbReference type="AlphaFoldDB" id="A0A8G1EG66"/>
<evidence type="ECO:0000313" key="2">
    <source>
        <dbReference type="EMBL" id="QYZ79470.1"/>
    </source>
</evidence>
<dbReference type="Proteomes" id="UP000826709">
    <property type="component" value="Chromosome"/>
</dbReference>
<dbReference type="EMBL" id="CP037968">
    <property type="protein sequence ID" value="QYZ79470.1"/>
    <property type="molecule type" value="Genomic_DNA"/>
</dbReference>
<sequence>MIRRSKLEDADAIYGLYAETAAVPGGLARCREEITPTYIHTFLRRCIADGLSLVAVDDDGRVVGEVHASRCGLRVFGHVLTDLTISVHPVCQSHGWGRQLFEQFIRVVTEEMPEINRIELSARESNTRAIRFYESLGFVVEGRMRGRIYGVSGLYEDDIQMGWLRAPGSGS</sequence>
<accession>A0A8G1EG66</accession>
<name>A0A8G1EG66_9EURY</name>
<dbReference type="InterPro" id="IPR050276">
    <property type="entry name" value="MshD_Acetyltransferase"/>
</dbReference>
<dbReference type="SUPFAM" id="SSF55729">
    <property type="entry name" value="Acyl-CoA N-acyltransferases (Nat)"/>
    <property type="match status" value="1"/>
</dbReference>
<reference evidence="2" key="1">
    <citation type="journal article" date="2005" name="Int. J. Syst. Evol. Microbiol.">
        <title>Methanofollis formosanus sp. nov., isolated from a fish pond.</title>
        <authorList>
            <person name="Wu S.Y."/>
            <person name="Chen S.C."/>
            <person name="Lai M.C."/>
        </authorList>
    </citation>
    <scope>NUCLEOTIDE SEQUENCE</scope>
    <source>
        <strain evidence="2">ML15</strain>
    </source>
</reference>
<dbReference type="RefSeq" id="WP_220680778.1">
    <property type="nucleotide sequence ID" value="NZ_CP037968.1"/>
</dbReference>
<dbReference type="InterPro" id="IPR000182">
    <property type="entry name" value="GNAT_dom"/>
</dbReference>
<dbReference type="InterPro" id="IPR016181">
    <property type="entry name" value="Acyl_CoA_acyltransferase"/>
</dbReference>